<protein>
    <submittedName>
        <fullName evidence="1">Uncharacterized protein</fullName>
    </submittedName>
</protein>
<organism evidence="1">
    <name type="scientific">marine metagenome</name>
    <dbReference type="NCBI Taxonomy" id="408172"/>
    <lineage>
        <taxon>unclassified sequences</taxon>
        <taxon>metagenomes</taxon>
        <taxon>ecological metagenomes</taxon>
    </lineage>
</organism>
<gene>
    <name evidence="1" type="ORF">METZ01_LOCUS177347</name>
</gene>
<evidence type="ECO:0000313" key="1">
    <source>
        <dbReference type="EMBL" id="SVB24493.1"/>
    </source>
</evidence>
<dbReference type="InterPro" id="IPR012340">
    <property type="entry name" value="NA-bd_OB-fold"/>
</dbReference>
<name>A0A382CGK7_9ZZZZ</name>
<dbReference type="SUPFAM" id="SSF50249">
    <property type="entry name" value="Nucleic acid-binding proteins"/>
    <property type="match status" value="1"/>
</dbReference>
<dbReference type="AlphaFoldDB" id="A0A382CGK7"/>
<dbReference type="Gene3D" id="2.40.50.140">
    <property type="entry name" value="Nucleic acid-binding proteins"/>
    <property type="match status" value="1"/>
</dbReference>
<proteinExistence type="predicted"/>
<sequence>MSVYEGMAMWASITTPNTRFEPKYTINLVVDDETASQLKSEGYNVKDMEEGPTITIKRNVSGPNEMIRKAPALMDKNKNVLDCLVGNGSKVRVQAKPWKMNKNGQAFQGLELQAVQVIDLVQYSGGDGDEFDVLDNESEVDEL</sequence>
<reference evidence="1" key="1">
    <citation type="submission" date="2018-05" db="EMBL/GenBank/DDBJ databases">
        <authorList>
            <person name="Lanie J.A."/>
            <person name="Ng W.-L."/>
            <person name="Kazmierczak K.M."/>
            <person name="Andrzejewski T.M."/>
            <person name="Davidsen T.M."/>
            <person name="Wayne K.J."/>
            <person name="Tettelin H."/>
            <person name="Glass J.I."/>
            <person name="Rusch D."/>
            <person name="Podicherti R."/>
            <person name="Tsui H.-C.T."/>
            <person name="Winkler M.E."/>
        </authorList>
    </citation>
    <scope>NUCLEOTIDE SEQUENCE</scope>
</reference>
<accession>A0A382CGK7</accession>
<dbReference type="EMBL" id="UINC01034131">
    <property type="protein sequence ID" value="SVB24493.1"/>
    <property type="molecule type" value="Genomic_DNA"/>
</dbReference>